<keyword evidence="4" id="KW-0238">DNA-binding</keyword>
<dbReference type="PANTHER" id="PTHR43133:SF8">
    <property type="entry name" value="RNA POLYMERASE SIGMA FACTOR HI_1459-RELATED"/>
    <property type="match status" value="1"/>
</dbReference>
<reference evidence="8" key="1">
    <citation type="submission" date="2023-07" db="EMBL/GenBank/DDBJ databases">
        <title>Genomic Encyclopedia of Type Strains, Phase IV (KMG-IV): sequencing the most valuable type-strain genomes for metagenomic binning, comparative biology and taxonomic classification.</title>
        <authorList>
            <person name="Goeker M."/>
        </authorList>
    </citation>
    <scope>NUCLEOTIDE SEQUENCE</scope>
    <source>
        <strain evidence="8">DSM 24202</strain>
    </source>
</reference>
<dbReference type="NCBIfam" id="TIGR02937">
    <property type="entry name" value="sigma70-ECF"/>
    <property type="match status" value="1"/>
</dbReference>
<keyword evidence="3" id="KW-0731">Sigma factor</keyword>
<dbReference type="InterPro" id="IPR014284">
    <property type="entry name" value="RNA_pol_sigma-70_dom"/>
</dbReference>
<comment type="caution">
    <text evidence="8">The sequence shown here is derived from an EMBL/GenBank/DDBJ whole genome shotgun (WGS) entry which is preliminary data.</text>
</comment>
<dbReference type="SUPFAM" id="SSF88659">
    <property type="entry name" value="Sigma3 and sigma4 domains of RNA polymerase sigma factors"/>
    <property type="match status" value="1"/>
</dbReference>
<keyword evidence="2" id="KW-0805">Transcription regulation</keyword>
<gene>
    <name evidence="8" type="ORF">J3R75_002554</name>
</gene>
<feature type="domain" description="RNA polymerase sigma factor 70 region 4 type 2" evidence="7">
    <location>
        <begin position="144"/>
        <end position="191"/>
    </location>
</feature>
<keyword evidence="5" id="KW-0804">Transcription</keyword>
<dbReference type="EMBL" id="JAUSVL010000001">
    <property type="protein sequence ID" value="MDQ0290447.1"/>
    <property type="molecule type" value="Genomic_DNA"/>
</dbReference>
<dbReference type="InterPro" id="IPR013249">
    <property type="entry name" value="RNA_pol_sigma70_r4_t2"/>
</dbReference>
<dbReference type="Proteomes" id="UP001238163">
    <property type="component" value="Unassembled WGS sequence"/>
</dbReference>
<evidence type="ECO:0000313" key="8">
    <source>
        <dbReference type="EMBL" id="MDQ0290447.1"/>
    </source>
</evidence>
<dbReference type="InterPro" id="IPR007627">
    <property type="entry name" value="RNA_pol_sigma70_r2"/>
</dbReference>
<protein>
    <submittedName>
        <fullName evidence="8">RNA polymerase sigma-70 factor (ECF subfamily)</fullName>
    </submittedName>
</protein>
<accession>A0AAE3VH81</accession>
<dbReference type="Pfam" id="PF04542">
    <property type="entry name" value="Sigma70_r2"/>
    <property type="match status" value="1"/>
</dbReference>
<dbReference type="PANTHER" id="PTHR43133">
    <property type="entry name" value="RNA POLYMERASE ECF-TYPE SIGMA FACTO"/>
    <property type="match status" value="1"/>
</dbReference>
<name>A0AAE3VH81_9BACT</name>
<dbReference type="GO" id="GO:0016987">
    <property type="term" value="F:sigma factor activity"/>
    <property type="evidence" value="ECO:0007669"/>
    <property type="project" value="UniProtKB-KW"/>
</dbReference>
<comment type="similarity">
    <text evidence="1">Belongs to the sigma-70 factor family. ECF subfamily.</text>
</comment>
<proteinExistence type="inferred from homology"/>
<dbReference type="CDD" id="cd06171">
    <property type="entry name" value="Sigma70_r4"/>
    <property type="match status" value="1"/>
</dbReference>
<evidence type="ECO:0000259" key="7">
    <source>
        <dbReference type="Pfam" id="PF08281"/>
    </source>
</evidence>
<sequence>MSSKELTNLSIYEVQASARGSQYGEATDWKLVKWMCDGDTVAFEEIFARYETRLVAYASRYVSSLDLAKDVCQEVFLKLIARPPSKLIYDNLGPWLFRVTRNLAIDKRRRRKFEITGDESEMPEARDEVNPLQTLTRHNDAAVIRDLVNRLPDDLREVVELRIDGGVSFKDIAVILDIPQGTALWRMHRAVEVLRQQWRNYEPQV</sequence>
<evidence type="ECO:0000259" key="6">
    <source>
        <dbReference type="Pfam" id="PF04542"/>
    </source>
</evidence>
<dbReference type="InterPro" id="IPR013325">
    <property type="entry name" value="RNA_pol_sigma_r2"/>
</dbReference>
<evidence type="ECO:0000256" key="5">
    <source>
        <dbReference type="ARBA" id="ARBA00023163"/>
    </source>
</evidence>
<dbReference type="Gene3D" id="1.10.1740.10">
    <property type="match status" value="1"/>
</dbReference>
<evidence type="ECO:0000256" key="4">
    <source>
        <dbReference type="ARBA" id="ARBA00023125"/>
    </source>
</evidence>
<keyword evidence="9" id="KW-1185">Reference proteome</keyword>
<evidence type="ECO:0000256" key="1">
    <source>
        <dbReference type="ARBA" id="ARBA00010641"/>
    </source>
</evidence>
<evidence type="ECO:0000256" key="2">
    <source>
        <dbReference type="ARBA" id="ARBA00023015"/>
    </source>
</evidence>
<evidence type="ECO:0000256" key="3">
    <source>
        <dbReference type="ARBA" id="ARBA00023082"/>
    </source>
</evidence>
<feature type="domain" description="RNA polymerase sigma-70 region 2" evidence="6">
    <location>
        <begin position="47"/>
        <end position="112"/>
    </location>
</feature>
<dbReference type="Pfam" id="PF08281">
    <property type="entry name" value="Sigma70_r4_2"/>
    <property type="match status" value="1"/>
</dbReference>
<dbReference type="RefSeq" id="WP_307261979.1">
    <property type="nucleotide sequence ID" value="NZ_JAUSVL010000001.1"/>
</dbReference>
<dbReference type="InterPro" id="IPR039425">
    <property type="entry name" value="RNA_pol_sigma-70-like"/>
</dbReference>
<dbReference type="GO" id="GO:0003677">
    <property type="term" value="F:DNA binding"/>
    <property type="evidence" value="ECO:0007669"/>
    <property type="project" value="UniProtKB-KW"/>
</dbReference>
<dbReference type="InterPro" id="IPR013324">
    <property type="entry name" value="RNA_pol_sigma_r3/r4-like"/>
</dbReference>
<evidence type="ECO:0000313" key="9">
    <source>
        <dbReference type="Proteomes" id="UP001238163"/>
    </source>
</evidence>
<organism evidence="8 9">
    <name type="scientific">Oligosphaera ethanolica</name>
    <dbReference type="NCBI Taxonomy" id="760260"/>
    <lineage>
        <taxon>Bacteria</taxon>
        <taxon>Pseudomonadati</taxon>
        <taxon>Lentisphaerota</taxon>
        <taxon>Oligosphaeria</taxon>
        <taxon>Oligosphaerales</taxon>
        <taxon>Oligosphaeraceae</taxon>
        <taxon>Oligosphaera</taxon>
    </lineage>
</organism>
<dbReference type="Gene3D" id="1.10.10.10">
    <property type="entry name" value="Winged helix-like DNA-binding domain superfamily/Winged helix DNA-binding domain"/>
    <property type="match status" value="1"/>
</dbReference>
<dbReference type="SUPFAM" id="SSF88946">
    <property type="entry name" value="Sigma2 domain of RNA polymerase sigma factors"/>
    <property type="match status" value="1"/>
</dbReference>
<dbReference type="AlphaFoldDB" id="A0AAE3VH81"/>
<dbReference type="InterPro" id="IPR036388">
    <property type="entry name" value="WH-like_DNA-bd_sf"/>
</dbReference>
<dbReference type="GO" id="GO:0006352">
    <property type="term" value="P:DNA-templated transcription initiation"/>
    <property type="evidence" value="ECO:0007669"/>
    <property type="project" value="InterPro"/>
</dbReference>